<feature type="non-terminal residue" evidence="1">
    <location>
        <position position="1"/>
    </location>
</feature>
<keyword evidence="2" id="KW-1185">Reference proteome</keyword>
<comment type="caution">
    <text evidence="1">The sequence shown here is derived from an EMBL/GenBank/DDBJ whole genome shotgun (WGS) entry which is preliminary data.</text>
</comment>
<evidence type="ECO:0000313" key="2">
    <source>
        <dbReference type="Proteomes" id="UP001209682"/>
    </source>
</evidence>
<name>A0ABT3NP54_9GAMM</name>
<dbReference type="EMBL" id="JAPEQW010000090">
    <property type="protein sequence ID" value="MCW8041318.1"/>
    <property type="molecule type" value="Genomic_DNA"/>
</dbReference>
<gene>
    <name evidence="1" type="ORF">OKC24_19605</name>
</gene>
<organism evidence="1 2">
    <name type="scientific">Acinetobacter entericus</name>
    <dbReference type="NCBI Taxonomy" id="2989714"/>
    <lineage>
        <taxon>Bacteria</taxon>
        <taxon>Pseudomonadati</taxon>
        <taxon>Pseudomonadota</taxon>
        <taxon>Gammaproteobacteria</taxon>
        <taxon>Moraxellales</taxon>
        <taxon>Moraxellaceae</taxon>
        <taxon>Acinetobacter</taxon>
    </lineage>
</organism>
<accession>A0ABT3NP54</accession>
<reference evidence="1 2" key="1">
    <citation type="submission" date="2022-11" db="EMBL/GenBank/DDBJ databases">
        <title>Acinetobacter entericus sp. nov., isolated from the gut of the plastic-eating larvae of the Coleoptera insect Zophobas atratus.</title>
        <authorList>
            <person name="Dong X."/>
            <person name="Yang Y."/>
        </authorList>
    </citation>
    <scope>NUCLEOTIDE SEQUENCE [LARGE SCALE GENOMIC DNA]</scope>
    <source>
        <strain evidence="1 2">BIT-DXN8</strain>
    </source>
</reference>
<protein>
    <submittedName>
        <fullName evidence="1">Replication protein</fullName>
    </submittedName>
</protein>
<proteinExistence type="predicted"/>
<sequence>ERTLKIWTPNLDDLNSWLQRSGLPKINQAQAEEILLEVNPHYENKIHTGAVTDSQMYSNFVKWVKRDSKLTEKLFEQAVKLQSSTTPAESLQADMGDW</sequence>
<dbReference type="Proteomes" id="UP001209682">
    <property type="component" value="Unassembled WGS sequence"/>
</dbReference>
<evidence type="ECO:0000313" key="1">
    <source>
        <dbReference type="EMBL" id="MCW8041318.1"/>
    </source>
</evidence>